<dbReference type="RefSeq" id="WP_015051441.1">
    <property type="nucleotide sequence ID" value="NC_018870.1"/>
</dbReference>
<comment type="similarity">
    <text evidence="2">Belongs to the EamA transporter family.</text>
</comment>
<feature type="domain" description="EamA" evidence="8">
    <location>
        <begin position="151"/>
        <end position="286"/>
    </location>
</feature>
<evidence type="ECO:0000256" key="5">
    <source>
        <dbReference type="ARBA" id="ARBA00022989"/>
    </source>
</evidence>
<feature type="transmembrane region" description="Helical" evidence="7">
    <location>
        <begin position="91"/>
        <end position="112"/>
    </location>
</feature>
<accession>K4LHT8</accession>
<evidence type="ECO:0000256" key="1">
    <source>
        <dbReference type="ARBA" id="ARBA00004651"/>
    </source>
</evidence>
<evidence type="ECO:0000313" key="10">
    <source>
        <dbReference type="Proteomes" id="UP000000467"/>
    </source>
</evidence>
<evidence type="ECO:0000256" key="6">
    <source>
        <dbReference type="ARBA" id="ARBA00023136"/>
    </source>
</evidence>
<feature type="transmembrane region" description="Helical" evidence="7">
    <location>
        <begin position="153"/>
        <end position="169"/>
    </location>
</feature>
<feature type="transmembrane region" description="Helical" evidence="7">
    <location>
        <begin position="239"/>
        <end position="263"/>
    </location>
</feature>
<dbReference type="HOGENOM" id="CLU_033863_4_2_9"/>
<dbReference type="STRING" id="1089553.Tph_c23890"/>
<dbReference type="EMBL" id="CP003732">
    <property type="protein sequence ID" value="AFV12576.1"/>
    <property type="molecule type" value="Genomic_DNA"/>
</dbReference>
<feature type="transmembrane region" description="Helical" evidence="7">
    <location>
        <begin position="5"/>
        <end position="26"/>
    </location>
</feature>
<proteinExistence type="inferred from homology"/>
<dbReference type="KEGG" id="tpz:Tph_c23890"/>
<feature type="transmembrane region" description="Helical" evidence="7">
    <location>
        <begin position="211"/>
        <end position="232"/>
    </location>
</feature>
<feature type="transmembrane region" description="Helical" evidence="7">
    <location>
        <begin position="121"/>
        <end position="141"/>
    </location>
</feature>
<evidence type="ECO:0000256" key="7">
    <source>
        <dbReference type="SAM" id="Phobius"/>
    </source>
</evidence>
<dbReference type="eggNOG" id="COG0697">
    <property type="taxonomic scope" value="Bacteria"/>
</dbReference>
<feature type="transmembrane region" description="Helical" evidence="7">
    <location>
        <begin position="63"/>
        <end position="85"/>
    </location>
</feature>
<evidence type="ECO:0000256" key="4">
    <source>
        <dbReference type="ARBA" id="ARBA00022692"/>
    </source>
</evidence>
<feature type="transmembrane region" description="Helical" evidence="7">
    <location>
        <begin position="181"/>
        <end position="199"/>
    </location>
</feature>
<keyword evidence="4 7" id="KW-0812">Transmembrane</keyword>
<dbReference type="GO" id="GO:0005886">
    <property type="term" value="C:plasma membrane"/>
    <property type="evidence" value="ECO:0007669"/>
    <property type="project" value="UniProtKB-SubCell"/>
</dbReference>
<feature type="transmembrane region" description="Helical" evidence="7">
    <location>
        <begin position="32"/>
        <end position="51"/>
    </location>
</feature>
<gene>
    <name evidence="9" type="ordered locus">Tph_c23890</name>
</gene>
<dbReference type="SUPFAM" id="SSF103481">
    <property type="entry name" value="Multidrug resistance efflux transporter EmrE"/>
    <property type="match status" value="2"/>
</dbReference>
<sequence>MLGAYLMLLGVSLIWSTNFIIGKALAASVPPFTIMACRALLASIILGGWLLSRRRKLPPAGSFVQFLILGLTGVFLFNSLIYTSLRYTSAVNATIINAFCPIVTIFMGVLMLSEKVSMQQYLGALISLAGIFLIASHGSWANIVNLSFNNGDLIVLADTVIWAFFSVYGKKVMQTTGPMETVAYSTLAALPFCLIAAALELRDYNFAALTWPVVSGMLYLGLFASVIALIWWYTGIHRLGVAVAAIFYNLIPVFAMVIAALFLREEIHYYQLIGCFFVLIGIVLSSQNKKEQLPERVDGAGAKS</sequence>
<dbReference type="InterPro" id="IPR000620">
    <property type="entry name" value="EamA_dom"/>
</dbReference>
<organism evidence="9 10">
    <name type="scientific">Thermacetogenium phaeum (strain ATCC BAA-254 / DSM 26808 / PB)</name>
    <dbReference type="NCBI Taxonomy" id="1089553"/>
    <lineage>
        <taxon>Bacteria</taxon>
        <taxon>Bacillati</taxon>
        <taxon>Bacillota</taxon>
        <taxon>Clostridia</taxon>
        <taxon>Thermoanaerobacterales</taxon>
        <taxon>Thermoanaerobacteraceae</taxon>
        <taxon>Thermacetogenium</taxon>
    </lineage>
</organism>
<keyword evidence="5 7" id="KW-1133">Transmembrane helix</keyword>
<reference evidence="9 10" key="1">
    <citation type="journal article" date="2012" name="BMC Genomics">
        <title>Genome-guided analysis of physiological and morphological traits of the fermentative acetate oxidizer Thermacetogenium phaeum.</title>
        <authorList>
            <person name="Oehler D."/>
            <person name="Poehlein A."/>
            <person name="Leimbach A."/>
            <person name="Muller N."/>
            <person name="Daniel R."/>
            <person name="Gottschalk G."/>
            <person name="Schink B."/>
        </authorList>
    </citation>
    <scope>NUCLEOTIDE SEQUENCE [LARGE SCALE GENOMIC DNA]</scope>
    <source>
        <strain evidence="10">ATCC BAA-254 / DSM 26808 / PB</strain>
    </source>
</reference>
<dbReference type="Pfam" id="PF00892">
    <property type="entry name" value="EamA"/>
    <property type="match status" value="2"/>
</dbReference>
<feature type="domain" description="EamA" evidence="8">
    <location>
        <begin position="4"/>
        <end position="135"/>
    </location>
</feature>
<evidence type="ECO:0000313" key="9">
    <source>
        <dbReference type="EMBL" id="AFV12576.1"/>
    </source>
</evidence>
<keyword evidence="6 7" id="KW-0472">Membrane</keyword>
<dbReference type="InterPro" id="IPR050638">
    <property type="entry name" value="AA-Vitamin_Transporters"/>
</dbReference>
<dbReference type="InterPro" id="IPR037185">
    <property type="entry name" value="EmrE-like"/>
</dbReference>
<feature type="transmembrane region" description="Helical" evidence="7">
    <location>
        <begin position="269"/>
        <end position="286"/>
    </location>
</feature>
<evidence type="ECO:0000256" key="3">
    <source>
        <dbReference type="ARBA" id="ARBA00022475"/>
    </source>
</evidence>
<dbReference type="OrthoDB" id="9805239at2"/>
<evidence type="ECO:0000256" key="2">
    <source>
        <dbReference type="ARBA" id="ARBA00007362"/>
    </source>
</evidence>
<dbReference type="AlphaFoldDB" id="K4LHT8"/>
<evidence type="ECO:0000259" key="8">
    <source>
        <dbReference type="Pfam" id="PF00892"/>
    </source>
</evidence>
<comment type="subcellular location">
    <subcellularLocation>
        <location evidence="1">Cell membrane</location>
        <topology evidence="1">Multi-pass membrane protein</topology>
    </subcellularLocation>
</comment>
<dbReference type="PANTHER" id="PTHR32322:SF18">
    <property type="entry name" value="S-ADENOSYLMETHIONINE_S-ADENOSYLHOMOCYSTEINE TRANSPORTER"/>
    <property type="match status" value="1"/>
</dbReference>
<dbReference type="Proteomes" id="UP000000467">
    <property type="component" value="Chromosome"/>
</dbReference>
<name>K4LHT8_THEPS</name>
<keyword evidence="10" id="KW-1185">Reference proteome</keyword>
<dbReference type="PANTHER" id="PTHR32322">
    <property type="entry name" value="INNER MEMBRANE TRANSPORTER"/>
    <property type="match status" value="1"/>
</dbReference>
<keyword evidence="3" id="KW-1003">Cell membrane</keyword>
<protein>
    <submittedName>
        <fullName evidence="9">Putative drug/metabolite transporter</fullName>
    </submittedName>
</protein>